<dbReference type="InterPro" id="IPR050951">
    <property type="entry name" value="Retrovirus_Pol_polyprotein"/>
</dbReference>
<dbReference type="OrthoDB" id="10058156at2759"/>
<dbReference type="AlphaFoldDB" id="A0A4C1VSP8"/>
<evidence type="ECO:0000313" key="5">
    <source>
        <dbReference type="Proteomes" id="UP000299102"/>
    </source>
</evidence>
<evidence type="ECO:0000259" key="3">
    <source>
        <dbReference type="Pfam" id="PF17919"/>
    </source>
</evidence>
<sequence>MGAKWMWSEAHQSAFETVKRALESELALAHYDPRLSTVLTVDASPTGLGAMLAQQWEDGSESDSVRFSGAHPNPFVLKTDHKPLLSIFGNKRDPEMTANRLQRYALFLSAYNYTVQYVRSANNVADYLSRSHPQGARLPTGAARGHARRASMLRTGKLTRSGGPDRCGHRERSGRVRRVHGAAARPARAPLAPWP</sequence>
<protein>
    <submittedName>
        <fullName evidence="4">Retrovirus-related Pol polyprotein from transposon 412</fullName>
    </submittedName>
</protein>
<dbReference type="InterPro" id="IPR043502">
    <property type="entry name" value="DNA/RNA_pol_sf"/>
</dbReference>
<gene>
    <name evidence="4" type="primary">POL</name>
    <name evidence="4" type="ORF">EVAR_84736_1</name>
</gene>
<dbReference type="Proteomes" id="UP000299102">
    <property type="component" value="Unassembled WGS sequence"/>
</dbReference>
<dbReference type="GO" id="GO:0003824">
    <property type="term" value="F:catalytic activity"/>
    <property type="evidence" value="ECO:0007669"/>
    <property type="project" value="UniProtKB-KW"/>
</dbReference>
<evidence type="ECO:0000313" key="4">
    <source>
        <dbReference type="EMBL" id="GBP41392.1"/>
    </source>
</evidence>
<dbReference type="Pfam" id="PF17919">
    <property type="entry name" value="RT_RNaseH_2"/>
    <property type="match status" value="1"/>
</dbReference>
<accession>A0A4C1VSP8</accession>
<dbReference type="PANTHER" id="PTHR37984">
    <property type="entry name" value="PROTEIN CBG26694"/>
    <property type="match status" value="1"/>
</dbReference>
<dbReference type="SUPFAM" id="SSF56672">
    <property type="entry name" value="DNA/RNA polymerases"/>
    <property type="match status" value="1"/>
</dbReference>
<evidence type="ECO:0000256" key="2">
    <source>
        <dbReference type="SAM" id="MobiDB-lite"/>
    </source>
</evidence>
<dbReference type="InterPro" id="IPR041577">
    <property type="entry name" value="RT_RNaseH_2"/>
</dbReference>
<proteinExistence type="predicted"/>
<dbReference type="PANTHER" id="PTHR37984:SF5">
    <property type="entry name" value="PROTEIN NYNRIN-LIKE"/>
    <property type="match status" value="1"/>
</dbReference>
<name>A0A4C1VSP8_EUMVA</name>
<organism evidence="4 5">
    <name type="scientific">Eumeta variegata</name>
    <name type="common">Bagworm moth</name>
    <name type="synonym">Eumeta japonica</name>
    <dbReference type="NCBI Taxonomy" id="151549"/>
    <lineage>
        <taxon>Eukaryota</taxon>
        <taxon>Metazoa</taxon>
        <taxon>Ecdysozoa</taxon>
        <taxon>Arthropoda</taxon>
        <taxon>Hexapoda</taxon>
        <taxon>Insecta</taxon>
        <taxon>Pterygota</taxon>
        <taxon>Neoptera</taxon>
        <taxon>Endopterygota</taxon>
        <taxon>Lepidoptera</taxon>
        <taxon>Glossata</taxon>
        <taxon>Ditrysia</taxon>
        <taxon>Tineoidea</taxon>
        <taxon>Psychidae</taxon>
        <taxon>Oiketicinae</taxon>
        <taxon>Eumeta</taxon>
    </lineage>
</organism>
<reference evidence="4 5" key="1">
    <citation type="journal article" date="2019" name="Commun. Biol.">
        <title>The bagworm genome reveals a unique fibroin gene that provides high tensile strength.</title>
        <authorList>
            <person name="Kono N."/>
            <person name="Nakamura H."/>
            <person name="Ohtoshi R."/>
            <person name="Tomita M."/>
            <person name="Numata K."/>
            <person name="Arakawa K."/>
        </authorList>
    </citation>
    <scope>NUCLEOTIDE SEQUENCE [LARGE SCALE GENOMIC DNA]</scope>
</reference>
<keyword evidence="5" id="KW-1185">Reference proteome</keyword>
<dbReference type="STRING" id="151549.A0A4C1VSP8"/>
<feature type="compositionally biased region" description="Low complexity" evidence="2">
    <location>
        <begin position="181"/>
        <end position="195"/>
    </location>
</feature>
<keyword evidence="1" id="KW-0511">Multifunctional enzyme</keyword>
<comment type="caution">
    <text evidence="4">The sequence shown here is derived from an EMBL/GenBank/DDBJ whole genome shotgun (WGS) entry which is preliminary data.</text>
</comment>
<evidence type="ECO:0000256" key="1">
    <source>
        <dbReference type="ARBA" id="ARBA00023268"/>
    </source>
</evidence>
<feature type="domain" description="Reverse transcriptase/retrotransposon-derived protein RNase H-like" evidence="3">
    <location>
        <begin position="7"/>
        <end position="65"/>
    </location>
</feature>
<dbReference type="EMBL" id="BGZK01000398">
    <property type="protein sequence ID" value="GBP41392.1"/>
    <property type="molecule type" value="Genomic_DNA"/>
</dbReference>
<dbReference type="GO" id="GO:0071897">
    <property type="term" value="P:DNA biosynthetic process"/>
    <property type="evidence" value="ECO:0007669"/>
    <property type="project" value="UniProtKB-ARBA"/>
</dbReference>
<feature type="region of interest" description="Disordered" evidence="2">
    <location>
        <begin position="157"/>
        <end position="195"/>
    </location>
</feature>